<evidence type="ECO:0000256" key="2">
    <source>
        <dbReference type="SAM" id="Phobius"/>
    </source>
</evidence>
<gene>
    <name evidence="3" type="ORF">PFISCL1PPCAC_7264</name>
</gene>
<evidence type="ECO:0000313" key="4">
    <source>
        <dbReference type="Proteomes" id="UP001432322"/>
    </source>
</evidence>
<name>A0AAV5V8K5_9BILA</name>
<comment type="caution">
    <text evidence="3">The sequence shown here is derived from an EMBL/GenBank/DDBJ whole genome shotgun (WGS) entry which is preliminary data.</text>
</comment>
<reference evidence="3" key="1">
    <citation type="submission" date="2023-10" db="EMBL/GenBank/DDBJ databases">
        <title>Genome assembly of Pristionchus species.</title>
        <authorList>
            <person name="Yoshida K."/>
            <person name="Sommer R.J."/>
        </authorList>
    </citation>
    <scope>NUCLEOTIDE SEQUENCE</scope>
    <source>
        <strain evidence="3">RS5133</strain>
    </source>
</reference>
<dbReference type="AlphaFoldDB" id="A0AAV5V8K5"/>
<keyword evidence="4" id="KW-1185">Reference proteome</keyword>
<feature type="region of interest" description="Disordered" evidence="1">
    <location>
        <begin position="1"/>
        <end position="39"/>
    </location>
</feature>
<accession>A0AAV5V8K5</accession>
<dbReference type="Proteomes" id="UP001432322">
    <property type="component" value="Unassembled WGS sequence"/>
</dbReference>
<keyword evidence="2" id="KW-0472">Membrane</keyword>
<evidence type="ECO:0000313" key="3">
    <source>
        <dbReference type="EMBL" id="GMT15967.1"/>
    </source>
</evidence>
<feature type="non-terminal residue" evidence="3">
    <location>
        <position position="1"/>
    </location>
</feature>
<sequence length="109" mass="11749">LASADYHSRRIHTGYASDGYERTGPQPVHEYSPSSSSSSDSFVISRAAILDALMAIVNEEIEASKDLYSTTTTSASPPARHYVPRDDGPDVLMMLISGFVLIGLIFVIG</sequence>
<feature type="non-terminal residue" evidence="3">
    <location>
        <position position="109"/>
    </location>
</feature>
<protein>
    <submittedName>
        <fullName evidence="3">Uncharacterized protein</fullName>
    </submittedName>
</protein>
<organism evidence="3 4">
    <name type="scientific">Pristionchus fissidentatus</name>
    <dbReference type="NCBI Taxonomy" id="1538716"/>
    <lineage>
        <taxon>Eukaryota</taxon>
        <taxon>Metazoa</taxon>
        <taxon>Ecdysozoa</taxon>
        <taxon>Nematoda</taxon>
        <taxon>Chromadorea</taxon>
        <taxon>Rhabditida</taxon>
        <taxon>Rhabditina</taxon>
        <taxon>Diplogasteromorpha</taxon>
        <taxon>Diplogasteroidea</taxon>
        <taxon>Neodiplogasteridae</taxon>
        <taxon>Pristionchus</taxon>
    </lineage>
</organism>
<dbReference type="EMBL" id="BTSY01000002">
    <property type="protein sequence ID" value="GMT15967.1"/>
    <property type="molecule type" value="Genomic_DNA"/>
</dbReference>
<keyword evidence="2" id="KW-0812">Transmembrane</keyword>
<evidence type="ECO:0000256" key="1">
    <source>
        <dbReference type="SAM" id="MobiDB-lite"/>
    </source>
</evidence>
<keyword evidence="2" id="KW-1133">Transmembrane helix</keyword>
<feature type="transmembrane region" description="Helical" evidence="2">
    <location>
        <begin position="91"/>
        <end position="108"/>
    </location>
</feature>
<proteinExistence type="predicted"/>